<dbReference type="InterPro" id="IPR019734">
    <property type="entry name" value="TPR_rpt"/>
</dbReference>
<feature type="domain" description="ADP ribosyltransferase" evidence="4">
    <location>
        <begin position="229"/>
        <end position="399"/>
    </location>
</feature>
<dbReference type="Proteomes" id="UP000663854">
    <property type="component" value="Unassembled WGS sequence"/>
</dbReference>
<dbReference type="InterPro" id="IPR003540">
    <property type="entry name" value="ADP-ribosyltransferase"/>
</dbReference>
<dbReference type="SUPFAM" id="SSF56399">
    <property type="entry name" value="ADP-ribosylation"/>
    <property type="match status" value="1"/>
</dbReference>
<dbReference type="EMBL" id="CAJNOL010001108">
    <property type="protein sequence ID" value="CAF1289131.1"/>
    <property type="molecule type" value="Genomic_DNA"/>
</dbReference>
<dbReference type="Pfam" id="PF13374">
    <property type="entry name" value="TPR_10"/>
    <property type="match status" value="1"/>
</dbReference>
<keyword evidence="1" id="KW-0677">Repeat</keyword>
<evidence type="ECO:0000313" key="7">
    <source>
        <dbReference type="Proteomes" id="UP000663854"/>
    </source>
</evidence>
<evidence type="ECO:0000256" key="2">
    <source>
        <dbReference type="ARBA" id="ARBA00022803"/>
    </source>
</evidence>
<name>A0A814NH58_9BILA</name>
<protein>
    <recommendedName>
        <fullName evidence="4">ADP ribosyltransferase domain-containing protein</fullName>
    </recommendedName>
</protein>
<evidence type="ECO:0000313" key="8">
    <source>
        <dbReference type="Proteomes" id="UP000663870"/>
    </source>
</evidence>
<evidence type="ECO:0000313" key="6">
    <source>
        <dbReference type="EMBL" id="CAF1289131.1"/>
    </source>
</evidence>
<evidence type="ECO:0000313" key="5">
    <source>
        <dbReference type="EMBL" id="CAF1092853.1"/>
    </source>
</evidence>
<accession>A0A814NH58</accession>
<dbReference type="PROSITE" id="PS50005">
    <property type="entry name" value="TPR"/>
    <property type="match status" value="4"/>
</dbReference>
<dbReference type="Gene3D" id="3.90.176.10">
    <property type="entry name" value="Toxin ADP-ribosyltransferase, Chain A, domain 1"/>
    <property type="match status" value="1"/>
</dbReference>
<feature type="repeat" description="TPR" evidence="3">
    <location>
        <begin position="512"/>
        <end position="545"/>
    </location>
</feature>
<keyword evidence="2 3" id="KW-0802">TPR repeat</keyword>
<feature type="repeat" description="TPR" evidence="3">
    <location>
        <begin position="596"/>
        <end position="629"/>
    </location>
</feature>
<dbReference type="InterPro" id="IPR011990">
    <property type="entry name" value="TPR-like_helical_dom_sf"/>
</dbReference>
<dbReference type="Proteomes" id="UP000663870">
    <property type="component" value="Unassembled WGS sequence"/>
</dbReference>
<dbReference type="AlphaFoldDB" id="A0A814NH58"/>
<dbReference type="PANTHER" id="PTHR45641:SF19">
    <property type="entry name" value="NEPHROCYSTIN-3"/>
    <property type="match status" value="1"/>
</dbReference>
<dbReference type="Pfam" id="PF13424">
    <property type="entry name" value="TPR_12"/>
    <property type="match status" value="1"/>
</dbReference>
<dbReference type="PROSITE" id="PS51996">
    <property type="entry name" value="TR_MART"/>
    <property type="match status" value="1"/>
</dbReference>
<dbReference type="SMART" id="SM00028">
    <property type="entry name" value="TPR"/>
    <property type="match status" value="5"/>
</dbReference>
<evidence type="ECO:0000256" key="1">
    <source>
        <dbReference type="ARBA" id="ARBA00022737"/>
    </source>
</evidence>
<evidence type="ECO:0000259" key="4">
    <source>
        <dbReference type="Pfam" id="PF03496"/>
    </source>
</evidence>
<dbReference type="Pfam" id="PF03496">
    <property type="entry name" value="ADPrib_exo_Tox"/>
    <property type="match status" value="1"/>
</dbReference>
<dbReference type="GO" id="GO:0005576">
    <property type="term" value="C:extracellular region"/>
    <property type="evidence" value="ECO:0007669"/>
    <property type="project" value="InterPro"/>
</dbReference>
<dbReference type="PANTHER" id="PTHR45641">
    <property type="entry name" value="TETRATRICOPEPTIDE REPEAT PROTEIN (AFU_ORTHOLOGUE AFUA_6G03870)"/>
    <property type="match status" value="1"/>
</dbReference>
<dbReference type="SUPFAM" id="SSF48452">
    <property type="entry name" value="TPR-like"/>
    <property type="match status" value="2"/>
</dbReference>
<feature type="repeat" description="TPR" evidence="3">
    <location>
        <begin position="554"/>
        <end position="587"/>
    </location>
</feature>
<proteinExistence type="predicted"/>
<keyword evidence="8" id="KW-1185">Reference proteome</keyword>
<feature type="repeat" description="TPR" evidence="3">
    <location>
        <begin position="430"/>
        <end position="463"/>
    </location>
</feature>
<comment type="caution">
    <text evidence="5">The sequence shown here is derived from an EMBL/GenBank/DDBJ whole genome shotgun (WGS) entry which is preliminary data.</text>
</comment>
<organism evidence="5 7">
    <name type="scientific">Rotaria sordida</name>
    <dbReference type="NCBI Taxonomy" id="392033"/>
    <lineage>
        <taxon>Eukaryota</taxon>
        <taxon>Metazoa</taxon>
        <taxon>Spiralia</taxon>
        <taxon>Gnathifera</taxon>
        <taxon>Rotifera</taxon>
        <taxon>Eurotatoria</taxon>
        <taxon>Bdelloidea</taxon>
        <taxon>Philodinida</taxon>
        <taxon>Philodinidae</taxon>
        <taxon>Rotaria</taxon>
    </lineage>
</organism>
<dbReference type="Gene3D" id="1.25.40.10">
    <property type="entry name" value="Tetratricopeptide repeat domain"/>
    <property type="match status" value="2"/>
</dbReference>
<reference evidence="5" key="1">
    <citation type="submission" date="2021-02" db="EMBL/GenBank/DDBJ databases">
        <authorList>
            <person name="Nowell W R."/>
        </authorList>
    </citation>
    <scope>NUCLEOTIDE SEQUENCE</scope>
</reference>
<sequence length="653" mass="76048">MATTNNSDLLLLTTTIDNGDKNFEIFSLIWLDKDVNTNEDNWKIQQKLKESINFIKTFDDIKKCEQWIGRKIQQNAEEKIILIVSDSYGCEIVPRIYQLPQLVAIYIYCQVEMTNKQWLENYKEKVCAIITKSDELLTKISNDQNEREMLEAISSNSMSIFISSVATAASSYSSSTDSKQNSSTELNGDFLWSQIYIEVLLRMKRRDNEREELINLCKQIYDGNKTELQNIEKFKQTYTPETAIRWYTNQCFLYKLLNKALRAQDIDMLIAFRFFISDLYQQLKELYSAASHLEPIIRVYRGQALPIHELDGIKSIIGQHLSLNSFLSTSLNREVALRFIPSIPAANKEKILFEIDIDPSIKNIKPYANISSYSYFQTEAEVLFMLGSIFKIQSVTKQNDISIINIRLESEYDPELKQLSDYMKHNLDETPSFVTLGDLLLRMAEYDKALRCYERVLKELDGKDQNTIQAAQCFTGIGRAANFVKKYDLSIKYHKKALMINLSLPNNDYNIAGTYNNLANTYKDRRDHQIALKYFYKSLEINKKINGDDTLEVARLYFNIGNTYRYQQKYDDALLNLQRTLEIRQKYLPPHHYEIAATLTNIGKIYYKKHNYKIALDYLLKADKIHRHSLPSTHPDVGGLYYLIQEIRSLISQ</sequence>
<evidence type="ECO:0000256" key="3">
    <source>
        <dbReference type="PROSITE-ProRule" id="PRU00339"/>
    </source>
</evidence>
<dbReference type="Pfam" id="PF13176">
    <property type="entry name" value="TPR_7"/>
    <property type="match status" value="1"/>
</dbReference>
<dbReference type="EMBL" id="CAJNOH010000634">
    <property type="protein sequence ID" value="CAF1092853.1"/>
    <property type="molecule type" value="Genomic_DNA"/>
</dbReference>
<gene>
    <name evidence="6" type="ORF">JXQ802_LOCUS28901</name>
    <name evidence="5" type="ORF">PYM288_LOCUS19270</name>
</gene>